<organism evidence="1 2">
    <name type="scientific">Xenorhabdus stockiae</name>
    <dbReference type="NCBI Taxonomy" id="351614"/>
    <lineage>
        <taxon>Bacteria</taxon>
        <taxon>Pseudomonadati</taxon>
        <taxon>Pseudomonadota</taxon>
        <taxon>Gammaproteobacteria</taxon>
        <taxon>Enterobacterales</taxon>
        <taxon>Morganellaceae</taxon>
        <taxon>Xenorhabdus</taxon>
    </lineage>
</organism>
<proteinExistence type="predicted"/>
<keyword evidence="2" id="KW-1185">Reference proteome</keyword>
<protein>
    <submittedName>
        <fullName evidence="1">Uncharacterized protein</fullName>
    </submittedName>
</protein>
<name>A0A2D0KAI9_9GAMM</name>
<dbReference type="RefSeq" id="WP_099126182.1">
    <property type="nucleotide sequence ID" value="NZ_CAWNRH010000153.1"/>
</dbReference>
<evidence type="ECO:0000313" key="1">
    <source>
        <dbReference type="EMBL" id="PHM60456.1"/>
    </source>
</evidence>
<dbReference type="EMBL" id="NJAJ01000074">
    <property type="protein sequence ID" value="PHM60456.1"/>
    <property type="molecule type" value="Genomic_DNA"/>
</dbReference>
<sequence>MIFTNFDEAQAYARKRRLKEGRHFAIRQRKERLYVTRLADCKRPTWSTLDDFRFECYGVVPHRVKKLEPSDTPLIIGLLASGLSQRVVAHKFDVTRGAIRRLINRVKQQQTVAGIR</sequence>
<evidence type="ECO:0000313" key="2">
    <source>
        <dbReference type="Proteomes" id="UP000222366"/>
    </source>
</evidence>
<dbReference type="AlphaFoldDB" id="A0A2D0KAI9"/>
<accession>A0A2D0KAI9</accession>
<gene>
    <name evidence="1" type="ORF">Xsto_03992</name>
</gene>
<comment type="caution">
    <text evidence="1">The sequence shown here is derived from an EMBL/GenBank/DDBJ whole genome shotgun (WGS) entry which is preliminary data.</text>
</comment>
<reference evidence="1 2" key="1">
    <citation type="journal article" date="2017" name="Nat. Microbiol.">
        <title>Natural product diversity associated with the nematode symbionts Photorhabdus and Xenorhabdus.</title>
        <authorList>
            <person name="Tobias N.J."/>
            <person name="Wolff H."/>
            <person name="Djahanschiri B."/>
            <person name="Grundmann F."/>
            <person name="Kronenwerth M."/>
            <person name="Shi Y.M."/>
            <person name="Simonyi S."/>
            <person name="Grun P."/>
            <person name="Shapiro-Ilan D."/>
            <person name="Pidot S.J."/>
            <person name="Stinear T.P."/>
            <person name="Ebersberger I."/>
            <person name="Bode H.B."/>
        </authorList>
    </citation>
    <scope>NUCLEOTIDE SEQUENCE [LARGE SCALE GENOMIC DNA]</scope>
    <source>
        <strain evidence="1 2">DSM 17904</strain>
    </source>
</reference>
<dbReference type="Proteomes" id="UP000222366">
    <property type="component" value="Unassembled WGS sequence"/>
</dbReference>